<keyword evidence="8" id="KW-1185">Reference proteome</keyword>
<keyword evidence="1" id="KW-0732">Signal</keyword>
<dbReference type="Pfam" id="PF01436">
    <property type="entry name" value="NHL"/>
    <property type="match status" value="1"/>
</dbReference>
<comment type="caution">
    <text evidence="7">The sequence shown here is derived from an EMBL/GenBank/DDBJ whole genome shotgun (WGS) entry which is preliminary data.</text>
</comment>
<proteinExistence type="predicted"/>
<feature type="repeat" description="NHL" evidence="4">
    <location>
        <begin position="422"/>
        <end position="453"/>
    </location>
</feature>
<feature type="coiled-coil region" evidence="5">
    <location>
        <begin position="105"/>
        <end position="132"/>
    </location>
</feature>
<organism evidence="7 8">
    <name type="scientific">Adineta steineri</name>
    <dbReference type="NCBI Taxonomy" id="433720"/>
    <lineage>
        <taxon>Eukaryota</taxon>
        <taxon>Metazoa</taxon>
        <taxon>Spiralia</taxon>
        <taxon>Gnathifera</taxon>
        <taxon>Rotifera</taxon>
        <taxon>Eurotatoria</taxon>
        <taxon>Bdelloidea</taxon>
        <taxon>Adinetida</taxon>
        <taxon>Adinetidae</taxon>
        <taxon>Adineta</taxon>
    </lineage>
</organism>
<dbReference type="AlphaFoldDB" id="A0A816BAP9"/>
<dbReference type="CDD" id="cd05819">
    <property type="entry name" value="NHL"/>
    <property type="match status" value="2"/>
</dbReference>
<dbReference type="EMBL" id="CAJNOI010001031">
    <property type="protein sequence ID" value="CAF1374896.1"/>
    <property type="molecule type" value="Genomic_DNA"/>
</dbReference>
<protein>
    <submittedName>
        <fullName evidence="7">Uncharacterized protein</fullName>
    </submittedName>
</protein>
<keyword evidence="5" id="KW-0175">Coiled coil</keyword>
<keyword evidence="3" id="KW-0325">Glycoprotein</keyword>
<evidence type="ECO:0000256" key="2">
    <source>
        <dbReference type="ARBA" id="ARBA00022737"/>
    </source>
</evidence>
<dbReference type="Proteomes" id="UP000663877">
    <property type="component" value="Unassembled WGS sequence"/>
</dbReference>
<name>A0A816BAP9_9BILA</name>
<sequence length="770" mass="87415">MVIANNKTPCFICNEEKITYPCKGCLKEFCFMDLAKHKQILNDELNHIINDYGEFKLSMNEQKQNPQNRSLIKQIDQWEMNLIGKIKQKANDCREIVLKSSHTFIDGIEMKFNDLSEQIQQIQKENDFNEINLNYLSNQLRKIREQLNNSPKTSIQQNSHPFINDISIISSIKPKWDKLKQNAITVAGGNGQEQKLNELNQPVAIFIDQNKNIFIADSYNHRIVEWKCDAKEGQIIAGGNGQGNRIHQLNRPTDVIVDQLSHSIIIADHGNRRVIEWLNQKQQLILIHNIDCSRLAIDKYGFLYVSDCKKNEVRRWKMGEYNNEGIVVAGGNGEGSELNQLNHPGFIFVDGEQSVYVSDAYNNRVMKWRKGALEGRIVAGGNGQGENLNQLSHPRGVIVDDLEKEEGEVVVGGNGQGNQSNQFNGPAGLSFDDEGILYVADRWNHRIAKFEIIFITVQIKSEICENTSEDGPCSTDNKIGHKWKQHAITVAGGNGKGQKLNQFNGPSAIFIDQKKNIFIADVHNHRIVEWKHDAKQGQIIAGGNGKGDRIDQLDRPTDVIIDRQNHSIIIADRDNRRVIQWMNEKQKILIHNIDCSRLAIDKHGFLYVNDYMNNEVRRWKMGEYNNEGVVVAGGHGKGDQLNQLHYPTFIFVDEEQSVYVTDRDNRRVMKWRKGAKEGTIVAGGNLNQLSLPAGLIVDDLGQIYVVDFDHNRVMRWREGKEKGEIVVGGNGEGDQSNQLNGASGLFFDDEENLYVVDDGNDRVQKFEIIV</sequence>
<evidence type="ECO:0000256" key="4">
    <source>
        <dbReference type="PROSITE-ProRule" id="PRU00504"/>
    </source>
</evidence>
<dbReference type="PROSITE" id="PS51125">
    <property type="entry name" value="NHL"/>
    <property type="match status" value="1"/>
</dbReference>
<dbReference type="OrthoDB" id="342730at2759"/>
<gene>
    <name evidence="6" type="ORF">BJG266_LOCUS36236</name>
    <name evidence="7" type="ORF">QVE165_LOCUS53233</name>
</gene>
<dbReference type="EMBL" id="CAJNOM010001375">
    <property type="protein sequence ID" value="CAF1605260.1"/>
    <property type="molecule type" value="Genomic_DNA"/>
</dbReference>
<evidence type="ECO:0000313" key="7">
    <source>
        <dbReference type="EMBL" id="CAF1605260.1"/>
    </source>
</evidence>
<dbReference type="InterPro" id="IPR001258">
    <property type="entry name" value="NHL_repeat"/>
</dbReference>
<dbReference type="SUPFAM" id="SSF101898">
    <property type="entry name" value="NHL repeat"/>
    <property type="match status" value="2"/>
</dbReference>
<reference evidence="7" key="1">
    <citation type="submission" date="2021-02" db="EMBL/GenBank/DDBJ databases">
        <authorList>
            <person name="Nowell W R."/>
        </authorList>
    </citation>
    <scope>NUCLEOTIDE SEQUENCE</scope>
</reference>
<dbReference type="PANTHER" id="PTHR10680:SF28">
    <property type="entry name" value="SMP-30_GLUCONOLACTONASE_LRE-LIKE REGION DOMAIN-CONTAINING PROTEIN"/>
    <property type="match status" value="1"/>
</dbReference>
<dbReference type="Proteomes" id="UP000663832">
    <property type="component" value="Unassembled WGS sequence"/>
</dbReference>
<dbReference type="PANTHER" id="PTHR10680">
    <property type="entry name" value="PEPTIDYL-GLYCINE ALPHA-AMIDATING MONOOXYGENASE"/>
    <property type="match status" value="1"/>
</dbReference>
<dbReference type="InterPro" id="IPR011042">
    <property type="entry name" value="6-blade_b-propeller_TolB-like"/>
</dbReference>
<evidence type="ECO:0000256" key="5">
    <source>
        <dbReference type="SAM" id="Coils"/>
    </source>
</evidence>
<evidence type="ECO:0000256" key="3">
    <source>
        <dbReference type="ARBA" id="ARBA00023180"/>
    </source>
</evidence>
<evidence type="ECO:0000256" key="1">
    <source>
        <dbReference type="ARBA" id="ARBA00022729"/>
    </source>
</evidence>
<keyword evidence="2" id="KW-0677">Repeat</keyword>
<evidence type="ECO:0000313" key="6">
    <source>
        <dbReference type="EMBL" id="CAF1374896.1"/>
    </source>
</evidence>
<accession>A0A816BAP9</accession>
<dbReference type="Gene3D" id="2.120.10.30">
    <property type="entry name" value="TolB, C-terminal domain"/>
    <property type="match status" value="5"/>
</dbReference>
<dbReference type="GO" id="GO:0005576">
    <property type="term" value="C:extracellular region"/>
    <property type="evidence" value="ECO:0007669"/>
    <property type="project" value="TreeGrafter"/>
</dbReference>
<evidence type="ECO:0000313" key="8">
    <source>
        <dbReference type="Proteomes" id="UP000663832"/>
    </source>
</evidence>